<dbReference type="GO" id="GO:0043137">
    <property type="term" value="P:DNA replication, removal of RNA primer"/>
    <property type="evidence" value="ECO:0007669"/>
    <property type="project" value="TreeGrafter"/>
</dbReference>
<keyword evidence="16" id="KW-1185">Reference proteome</keyword>
<evidence type="ECO:0000256" key="12">
    <source>
        <dbReference type="PROSITE-ProRule" id="PRU01319"/>
    </source>
</evidence>
<keyword evidence="8 12" id="KW-0479">Metal-binding</keyword>
<feature type="binding site" evidence="12">
    <location>
        <position position="128"/>
    </location>
    <ligand>
        <name>a divalent metal cation</name>
        <dbReference type="ChEBI" id="CHEBI:60240"/>
    </ligand>
</feature>
<dbReference type="InterPro" id="IPR024567">
    <property type="entry name" value="RNase_HII/HIII_dom"/>
</dbReference>
<keyword evidence="9 12" id="KW-0255">Endonuclease</keyword>
<evidence type="ECO:0000259" key="14">
    <source>
        <dbReference type="PROSITE" id="PS51975"/>
    </source>
</evidence>
<dbReference type="OrthoDB" id="9803420at2"/>
<evidence type="ECO:0000256" key="1">
    <source>
        <dbReference type="ARBA" id="ARBA00000077"/>
    </source>
</evidence>
<dbReference type="GO" id="GO:0003723">
    <property type="term" value="F:RNA binding"/>
    <property type="evidence" value="ECO:0007669"/>
    <property type="project" value="UniProtKB-UniRule"/>
</dbReference>
<dbReference type="RefSeq" id="WP_152811603.1">
    <property type="nucleotide sequence ID" value="NZ_VJXX01000001.1"/>
</dbReference>
<dbReference type="Proteomes" id="UP000326464">
    <property type="component" value="Unassembled WGS sequence"/>
</dbReference>
<dbReference type="InterPro" id="IPR022898">
    <property type="entry name" value="RNase_HII"/>
</dbReference>
<comment type="similarity">
    <text evidence="5 13">Belongs to the RNase HII family.</text>
</comment>
<evidence type="ECO:0000256" key="9">
    <source>
        <dbReference type="ARBA" id="ARBA00022759"/>
    </source>
</evidence>
<dbReference type="PANTHER" id="PTHR10954:SF18">
    <property type="entry name" value="RIBONUCLEASE HII"/>
    <property type="match status" value="1"/>
</dbReference>
<evidence type="ECO:0000256" key="2">
    <source>
        <dbReference type="ARBA" id="ARBA00001946"/>
    </source>
</evidence>
<dbReference type="GO" id="GO:0032299">
    <property type="term" value="C:ribonuclease H2 complex"/>
    <property type="evidence" value="ECO:0007669"/>
    <property type="project" value="TreeGrafter"/>
</dbReference>
<dbReference type="Pfam" id="PF01351">
    <property type="entry name" value="RNase_HII"/>
    <property type="match status" value="1"/>
</dbReference>
<keyword evidence="10 12" id="KW-0378">Hydrolase</keyword>
<feature type="binding site" evidence="12">
    <location>
        <position position="33"/>
    </location>
    <ligand>
        <name>a divalent metal cation</name>
        <dbReference type="ChEBI" id="CHEBI:60240"/>
    </ligand>
</feature>
<dbReference type="GO" id="GO:0006298">
    <property type="term" value="P:mismatch repair"/>
    <property type="evidence" value="ECO:0007669"/>
    <property type="project" value="TreeGrafter"/>
</dbReference>
<evidence type="ECO:0000256" key="8">
    <source>
        <dbReference type="ARBA" id="ARBA00022723"/>
    </source>
</evidence>
<keyword evidence="11" id="KW-0464">Manganese</keyword>
<comment type="subcellular location">
    <subcellularLocation>
        <location evidence="4">Cytoplasm</location>
    </subcellularLocation>
</comment>
<comment type="catalytic activity">
    <reaction evidence="1 12 13">
        <text>Endonucleolytic cleavage to 5'-phosphomonoester.</text>
        <dbReference type="EC" id="3.1.26.4"/>
    </reaction>
</comment>
<reference evidence="16" key="1">
    <citation type="submission" date="2019-07" db="EMBL/GenBank/DDBJ databases">
        <title>Arthrobacter KR32 sp. nov., isolated from mountain cheese made of cows milk.</title>
        <authorList>
            <person name="Flegler A."/>
        </authorList>
    </citation>
    <scope>NUCLEOTIDE SEQUENCE [LARGE SCALE GENOMIC DNA]</scope>
    <source>
        <strain evidence="16">KR32</strain>
    </source>
</reference>
<dbReference type="PROSITE" id="PS51975">
    <property type="entry name" value="RNASE_H_2"/>
    <property type="match status" value="1"/>
</dbReference>
<comment type="cofactor">
    <cofactor evidence="2">
        <name>Mg(2+)</name>
        <dbReference type="ChEBI" id="CHEBI:18420"/>
    </cofactor>
</comment>
<dbReference type="EMBL" id="VJXX01000001">
    <property type="protein sequence ID" value="MPY09278.1"/>
    <property type="molecule type" value="Genomic_DNA"/>
</dbReference>
<protein>
    <recommendedName>
        <fullName evidence="13">Ribonuclease</fullName>
        <ecNumber evidence="13">3.1.26.4</ecNumber>
    </recommendedName>
</protein>
<accession>A0A7X1TM69</accession>
<sequence length="246" mass="25911">MTAARRKSTKAPNLTFERALGEQGHRFVAGCDEVGRGALAGPVSVGIVVVDLHSAAGLRGVRDSKLLAAAEREALVPRIRRWAVASAVGHASAAEIDGLGLMAALRTAGSRAWEVVLRTVPPDVVVLDGNHDWLSARQQELLFRTDDGAPPVETVGCAAPVHTKIKADLTCLSVAAASVLAKVERDAYMVSLAGDHAAFGWDVNKGYATEVHRAAIDTVGPTGFHRRTWRLGNLDRVGASTTENGG</sequence>
<dbReference type="GO" id="GO:0005737">
    <property type="term" value="C:cytoplasm"/>
    <property type="evidence" value="ECO:0007669"/>
    <property type="project" value="UniProtKB-SubCell"/>
</dbReference>
<feature type="binding site" evidence="12">
    <location>
        <position position="32"/>
    </location>
    <ligand>
        <name>a divalent metal cation</name>
        <dbReference type="ChEBI" id="CHEBI:60240"/>
    </ligand>
</feature>
<gene>
    <name evidence="15" type="ORF">FNH21_00805</name>
</gene>
<keyword evidence="7 12" id="KW-0540">Nuclease</keyword>
<name>A0A7X1TM69_9MICC</name>
<dbReference type="InterPro" id="IPR036397">
    <property type="entry name" value="RNaseH_sf"/>
</dbReference>
<dbReference type="NCBIfam" id="NF000595">
    <property type="entry name" value="PRK00015.1-3"/>
    <property type="match status" value="1"/>
</dbReference>
<dbReference type="InterPro" id="IPR012337">
    <property type="entry name" value="RNaseH-like_sf"/>
</dbReference>
<dbReference type="EC" id="3.1.26.4" evidence="13"/>
<evidence type="ECO:0000256" key="10">
    <source>
        <dbReference type="ARBA" id="ARBA00022801"/>
    </source>
</evidence>
<keyword evidence="6" id="KW-0963">Cytoplasm</keyword>
<dbReference type="Gene3D" id="3.30.420.10">
    <property type="entry name" value="Ribonuclease H-like superfamily/Ribonuclease H"/>
    <property type="match status" value="1"/>
</dbReference>
<evidence type="ECO:0000256" key="6">
    <source>
        <dbReference type="ARBA" id="ARBA00022490"/>
    </source>
</evidence>
<dbReference type="SUPFAM" id="SSF53098">
    <property type="entry name" value="Ribonuclease H-like"/>
    <property type="match status" value="1"/>
</dbReference>
<evidence type="ECO:0000256" key="13">
    <source>
        <dbReference type="RuleBase" id="RU003515"/>
    </source>
</evidence>
<dbReference type="InterPro" id="IPR001352">
    <property type="entry name" value="RNase_HII/HIII"/>
</dbReference>
<dbReference type="GO" id="GO:0046872">
    <property type="term" value="F:metal ion binding"/>
    <property type="evidence" value="ECO:0007669"/>
    <property type="project" value="UniProtKB-KW"/>
</dbReference>
<dbReference type="AlphaFoldDB" id="A0A7X1TM69"/>
<comment type="caution">
    <text evidence="15">The sequence shown here is derived from an EMBL/GenBank/DDBJ whole genome shotgun (WGS) entry which is preliminary data.</text>
</comment>
<evidence type="ECO:0000313" key="16">
    <source>
        <dbReference type="Proteomes" id="UP000326464"/>
    </source>
</evidence>
<feature type="domain" description="RNase H type-2" evidence="14">
    <location>
        <begin position="26"/>
        <end position="241"/>
    </location>
</feature>
<evidence type="ECO:0000256" key="7">
    <source>
        <dbReference type="ARBA" id="ARBA00022722"/>
    </source>
</evidence>
<dbReference type="GO" id="GO:0004523">
    <property type="term" value="F:RNA-DNA hybrid ribonuclease activity"/>
    <property type="evidence" value="ECO:0007669"/>
    <property type="project" value="UniProtKB-UniRule"/>
</dbReference>
<dbReference type="CDD" id="cd07182">
    <property type="entry name" value="RNase_HII_bacteria_HII_like"/>
    <property type="match status" value="1"/>
</dbReference>
<evidence type="ECO:0000256" key="11">
    <source>
        <dbReference type="ARBA" id="ARBA00023211"/>
    </source>
</evidence>
<dbReference type="PANTHER" id="PTHR10954">
    <property type="entry name" value="RIBONUCLEASE H2 SUBUNIT A"/>
    <property type="match status" value="1"/>
</dbReference>
<evidence type="ECO:0000256" key="3">
    <source>
        <dbReference type="ARBA" id="ARBA00004065"/>
    </source>
</evidence>
<comment type="cofactor">
    <cofactor evidence="12">
        <name>Mn(2+)</name>
        <dbReference type="ChEBI" id="CHEBI:29035"/>
    </cofactor>
    <cofactor evidence="12">
        <name>Mg(2+)</name>
        <dbReference type="ChEBI" id="CHEBI:18420"/>
    </cofactor>
    <text evidence="12">Manganese or magnesium. Binds 1 divalent metal ion per monomer in the absence of substrate. May bind a second metal ion after substrate binding.</text>
</comment>
<comment type="function">
    <text evidence="3 13">Endonuclease that specifically degrades the RNA of RNA-DNA hybrids.</text>
</comment>
<evidence type="ECO:0000256" key="5">
    <source>
        <dbReference type="ARBA" id="ARBA00007383"/>
    </source>
</evidence>
<evidence type="ECO:0000313" key="15">
    <source>
        <dbReference type="EMBL" id="MPY09278.1"/>
    </source>
</evidence>
<evidence type="ECO:0000256" key="4">
    <source>
        <dbReference type="ARBA" id="ARBA00004496"/>
    </source>
</evidence>
<organism evidence="15 16">
    <name type="scientific">Arthrobacter bussei</name>
    <dbReference type="NCBI Taxonomy" id="2594179"/>
    <lineage>
        <taxon>Bacteria</taxon>
        <taxon>Bacillati</taxon>
        <taxon>Actinomycetota</taxon>
        <taxon>Actinomycetes</taxon>
        <taxon>Micrococcales</taxon>
        <taxon>Micrococcaceae</taxon>
        <taxon>Arthrobacter</taxon>
    </lineage>
</organism>
<proteinExistence type="inferred from homology"/>